<evidence type="ECO:0000313" key="3">
    <source>
        <dbReference type="Proteomes" id="UP001231445"/>
    </source>
</evidence>
<dbReference type="InterPro" id="IPR027417">
    <property type="entry name" value="P-loop_NTPase"/>
</dbReference>
<dbReference type="Gene3D" id="3.90.320.10">
    <property type="match status" value="1"/>
</dbReference>
<reference evidence="2 3" key="1">
    <citation type="submission" date="2023-06" db="EMBL/GenBank/DDBJ databases">
        <title>Altererythrobacter rubellus NBRC 112769 genome.</title>
        <authorList>
            <person name="Zhang K."/>
        </authorList>
    </citation>
    <scope>NUCLEOTIDE SEQUENCE [LARGE SCALE GENOMIC DNA]</scope>
    <source>
        <strain evidence="2 3">NBRC 112769</strain>
    </source>
</reference>
<dbReference type="RefSeq" id="WP_285975361.1">
    <property type="nucleotide sequence ID" value="NZ_CP127221.1"/>
</dbReference>
<dbReference type="EMBL" id="CP127221">
    <property type="protein sequence ID" value="WIW95045.1"/>
    <property type="molecule type" value="Genomic_DNA"/>
</dbReference>
<dbReference type="InterPro" id="IPR011604">
    <property type="entry name" value="PDDEXK-like_dom_sf"/>
</dbReference>
<dbReference type="NCBIfam" id="TIGR02786">
    <property type="entry name" value="addB_alphas"/>
    <property type="match status" value="1"/>
</dbReference>
<proteinExistence type="predicted"/>
<protein>
    <submittedName>
        <fullName evidence="2">Double-strand break repair protein AddB</fullName>
    </submittedName>
</protein>
<dbReference type="Proteomes" id="UP001231445">
    <property type="component" value="Chromosome"/>
</dbReference>
<dbReference type="InterPro" id="IPR038726">
    <property type="entry name" value="PDDEXK_AddAB-type"/>
</dbReference>
<organism evidence="2 3">
    <name type="scientific">Altererythrobacter rubellus</name>
    <dbReference type="NCBI Taxonomy" id="2173831"/>
    <lineage>
        <taxon>Bacteria</taxon>
        <taxon>Pseudomonadati</taxon>
        <taxon>Pseudomonadota</taxon>
        <taxon>Alphaproteobacteria</taxon>
        <taxon>Sphingomonadales</taxon>
        <taxon>Erythrobacteraceae</taxon>
        <taxon>Altererythrobacter</taxon>
    </lineage>
</organism>
<dbReference type="SUPFAM" id="SSF52540">
    <property type="entry name" value="P-loop containing nucleoside triphosphate hydrolases"/>
    <property type="match status" value="1"/>
</dbReference>
<name>A0A9Y2B8K7_9SPHN</name>
<keyword evidence="3" id="KW-1185">Reference proteome</keyword>
<gene>
    <name evidence="2" type="primary">addB</name>
    <name evidence="2" type="ORF">QQX03_08725</name>
</gene>
<dbReference type="Pfam" id="PF12705">
    <property type="entry name" value="PDDEXK_1"/>
    <property type="match status" value="1"/>
</dbReference>
<dbReference type="KEGG" id="arue:QQX03_08725"/>
<dbReference type="InterPro" id="IPR014153">
    <property type="entry name" value="Ds_break_AddB"/>
</dbReference>
<evidence type="ECO:0000259" key="1">
    <source>
        <dbReference type="Pfam" id="PF12705"/>
    </source>
</evidence>
<dbReference type="AlphaFoldDB" id="A0A9Y2B8K7"/>
<accession>A0A9Y2B8K7</accession>
<feature type="domain" description="PD-(D/E)XK endonuclease-like" evidence="1">
    <location>
        <begin position="731"/>
        <end position="966"/>
    </location>
</feature>
<sequence length="1005" mass="110566">MAEAKQPSIYSIAAHRGFADALVAGLVPRYSEEGVGLARLTLLLPSSRTARSVSEAFIRHYGMQGDANGLLMPRMVMIGDHDLNEALGALLDPLGASDIPAAADPTRRWLVLASHLRTAMEREGQHISGDAALLRMSRELAGTMDRLIAEEISFNDFLSERVLGAHTELSEHWQRNTKLFKLVQTLWQAELDERGEVDLATRRNMLFDKASRRWKDAPPETPIVAAGVTSASPALARMLRRIADLPNGAVILPDLDLSMPDNGWDELGRAGRSPEPDELPFSAREAATHPQYHLKLLLHRMGVAREEVRQWHRKGMSAAPPERSHAISSLFLPPEASKAWVDLPADKRRLSGVKTLACATSEDEAQAIAILVREALEQPEKRVSVVTPDRTLARRVVQHLTRWNIEADDTAGMPLSLTPAGRFALQLAELAVEELAPVQLIAALGHPLVKQDDARADWLRALRAFERKLRGPRPAPGLESLRKVASDAGVADWWSEVENLLQPIIDLAGQSDLIGLADTIDVLSATAEAMAGEAVWRNEDGRALSRLVEELRLHARDVGTKISLEELHSALRDAMEQVSVRPPYGGHPRVAIYGLLEARMTRADVVICGGLNEGTWPQAPSPDPLLAPAILRALGMPGPEFRIGLAAHDLAGALGAPDVVLTRAIRDMDGPTIPSRFLLRIEALLGENAKAHEFSEVAQLVDAIDRDAGERDAYPRPEPKPSLELRNVAINVTGLDRLLGDPYQFYADKILALRKLDPLDADPSRDFAWQGTQAHTILQRWHEANLNGNTVSIAGIVAKVLDEANIHPLLRGLWQPRLLAGLEWVEREVAVLEDRAIVAVEPQGSMTFDGVRVYGRADRIDRMDDGSLAIVDYKTGKPPSAAQVEAGYALQMGTMGLIARDGDFAGYSGVTSRFEYWSLAKDDGDFGFVSTPWKDGQKRSGIEPAEFLPKHEEFLRKAITQFVKGDNPFTAKLNPDYPGYNDYDQLMRLDEWQANLVDDYEEASA</sequence>
<evidence type="ECO:0000313" key="2">
    <source>
        <dbReference type="EMBL" id="WIW95045.1"/>
    </source>
</evidence>